<evidence type="ECO:0000313" key="3">
    <source>
        <dbReference type="Proteomes" id="UP001501079"/>
    </source>
</evidence>
<organism evidence="2 3">
    <name type="scientific">Gryllotalpicola koreensis</name>
    <dbReference type="NCBI Taxonomy" id="993086"/>
    <lineage>
        <taxon>Bacteria</taxon>
        <taxon>Bacillati</taxon>
        <taxon>Actinomycetota</taxon>
        <taxon>Actinomycetes</taxon>
        <taxon>Micrococcales</taxon>
        <taxon>Microbacteriaceae</taxon>
        <taxon>Gryllotalpicola</taxon>
    </lineage>
</organism>
<evidence type="ECO:0000313" key="2">
    <source>
        <dbReference type="EMBL" id="GAA4170517.1"/>
    </source>
</evidence>
<dbReference type="SUPFAM" id="SSF88697">
    <property type="entry name" value="PUA domain-like"/>
    <property type="match status" value="1"/>
</dbReference>
<accession>A0ABP7ZU63</accession>
<name>A0ABP7ZU63_9MICO</name>
<dbReference type="RefSeq" id="WP_344752029.1">
    <property type="nucleotide sequence ID" value="NZ_BAABBW010000001.1"/>
</dbReference>
<comment type="caution">
    <text evidence="2">The sequence shown here is derived from an EMBL/GenBank/DDBJ whole genome shotgun (WGS) entry which is preliminary data.</text>
</comment>
<dbReference type="Gene3D" id="3.10.400.10">
    <property type="entry name" value="Sulfate adenylyltransferase"/>
    <property type="match status" value="1"/>
</dbReference>
<dbReference type="InterPro" id="IPR009326">
    <property type="entry name" value="DUF984"/>
</dbReference>
<protein>
    <recommendedName>
        <fullName evidence="1">ASCH domain-containing protein</fullName>
    </recommendedName>
</protein>
<dbReference type="InterPro" id="IPR015947">
    <property type="entry name" value="PUA-like_sf"/>
</dbReference>
<sequence length="156" mass="17314">MSDNPLQRFWVAARAAVPRLPEERPEAWAFGASSDPAQADRLLTLVLDGVKTATSSSAWDYEAAQEPLPEPGDFSIICDSTGRPRAVIETTAVEVTPFNEVDAAHAAAEGEGDRTLAYWRREHERFWRAHSENDRGFAADMPVVCERFVVVFALRP</sequence>
<dbReference type="SMART" id="SM01022">
    <property type="entry name" value="ASCH"/>
    <property type="match status" value="1"/>
</dbReference>
<evidence type="ECO:0000259" key="1">
    <source>
        <dbReference type="SMART" id="SM01022"/>
    </source>
</evidence>
<dbReference type="PANTHER" id="PTHR39203">
    <property type="entry name" value="CYTOPLASMIC PROTEIN-RELATED"/>
    <property type="match status" value="1"/>
</dbReference>
<dbReference type="CDD" id="cd06553">
    <property type="entry name" value="ASCH_Ef3133_like"/>
    <property type="match status" value="1"/>
</dbReference>
<keyword evidence="3" id="KW-1185">Reference proteome</keyword>
<reference evidence="3" key="1">
    <citation type="journal article" date="2019" name="Int. J. Syst. Evol. Microbiol.">
        <title>The Global Catalogue of Microorganisms (GCM) 10K type strain sequencing project: providing services to taxonomists for standard genome sequencing and annotation.</title>
        <authorList>
            <consortium name="The Broad Institute Genomics Platform"/>
            <consortium name="The Broad Institute Genome Sequencing Center for Infectious Disease"/>
            <person name="Wu L."/>
            <person name="Ma J."/>
        </authorList>
    </citation>
    <scope>NUCLEOTIDE SEQUENCE [LARGE SCALE GENOMIC DNA]</scope>
    <source>
        <strain evidence="3">JCM 17591</strain>
    </source>
</reference>
<proteinExistence type="predicted"/>
<dbReference type="EMBL" id="BAABBW010000001">
    <property type="protein sequence ID" value="GAA4170517.1"/>
    <property type="molecule type" value="Genomic_DNA"/>
</dbReference>
<gene>
    <name evidence="2" type="ORF">GCM10022287_08510</name>
</gene>
<dbReference type="Proteomes" id="UP001501079">
    <property type="component" value="Unassembled WGS sequence"/>
</dbReference>
<feature type="domain" description="ASCH" evidence="1">
    <location>
        <begin position="28"/>
        <end position="152"/>
    </location>
</feature>
<dbReference type="Pfam" id="PF04266">
    <property type="entry name" value="ASCH"/>
    <property type="match status" value="1"/>
</dbReference>
<dbReference type="InterPro" id="IPR007374">
    <property type="entry name" value="ASCH_domain"/>
</dbReference>
<dbReference type="PIRSF" id="PIRSF021320">
    <property type="entry name" value="DUF984"/>
    <property type="match status" value="1"/>
</dbReference>
<dbReference type="PANTHER" id="PTHR39203:SF1">
    <property type="entry name" value="CYTOPLASMIC PROTEIN"/>
    <property type="match status" value="1"/>
</dbReference>